<evidence type="ECO:0008006" key="4">
    <source>
        <dbReference type="Google" id="ProtNLM"/>
    </source>
</evidence>
<dbReference type="EMBL" id="JADNRY010000004">
    <property type="protein sequence ID" value="KAF9077373.1"/>
    <property type="molecule type" value="Genomic_DNA"/>
</dbReference>
<dbReference type="Gene3D" id="3.80.10.10">
    <property type="entry name" value="Ribonuclease Inhibitor"/>
    <property type="match status" value="1"/>
</dbReference>
<dbReference type="AlphaFoldDB" id="A0A9P5UGE3"/>
<dbReference type="InterPro" id="IPR032675">
    <property type="entry name" value="LRR_dom_sf"/>
</dbReference>
<reference evidence="2" key="1">
    <citation type="submission" date="2020-11" db="EMBL/GenBank/DDBJ databases">
        <authorList>
            <consortium name="DOE Joint Genome Institute"/>
            <person name="Ahrendt S."/>
            <person name="Riley R."/>
            <person name="Andreopoulos W."/>
            <person name="Labutti K."/>
            <person name="Pangilinan J."/>
            <person name="Ruiz-Duenas F.J."/>
            <person name="Barrasa J.M."/>
            <person name="Sanchez-Garcia M."/>
            <person name="Camarero S."/>
            <person name="Miyauchi S."/>
            <person name="Serrano A."/>
            <person name="Linde D."/>
            <person name="Babiker R."/>
            <person name="Drula E."/>
            <person name="Ayuso-Fernandez I."/>
            <person name="Pacheco R."/>
            <person name="Padilla G."/>
            <person name="Ferreira P."/>
            <person name="Barriuso J."/>
            <person name="Kellner H."/>
            <person name="Castanera R."/>
            <person name="Alfaro M."/>
            <person name="Ramirez L."/>
            <person name="Pisabarro A.G."/>
            <person name="Kuo A."/>
            <person name="Tritt A."/>
            <person name="Lipzen A."/>
            <person name="He G."/>
            <person name="Yan M."/>
            <person name="Ng V."/>
            <person name="Cullen D."/>
            <person name="Martin F."/>
            <person name="Rosso M.-N."/>
            <person name="Henrissat B."/>
            <person name="Hibbett D."/>
            <person name="Martinez A.T."/>
            <person name="Grigoriev I.V."/>
        </authorList>
    </citation>
    <scope>NUCLEOTIDE SEQUENCE</scope>
    <source>
        <strain evidence="2">AH 40177</strain>
    </source>
</reference>
<gene>
    <name evidence="2" type="ORF">BDP27DRAFT_1312293</name>
</gene>
<comment type="caution">
    <text evidence="2">The sequence shown here is derived from an EMBL/GenBank/DDBJ whole genome shotgun (WGS) entry which is preliminary data.</text>
</comment>
<feature type="coiled-coil region" evidence="1">
    <location>
        <begin position="44"/>
        <end position="71"/>
    </location>
</feature>
<keyword evidence="1" id="KW-0175">Coiled coil</keyword>
<sequence>MPLCPECEHAFVPLTNLDSTNIHDQLRSEAGPASVQPDEIDAILKNVVRDLDSYEAEIIRLETRKMFLVSQKERLIAYAVQVQSLLSPVRKLPSEILQRVFDMCCDTNRFKVANMKSRSTYVDSSALIRTKPAMAISSVSSLWRKNALSMRNIWSRITLDWTWELKVEFDERDHQRTLSTLANFLDRSLQQPLSLVVDIPTLEETTLWSQHPIFTLLKNEAHRWGSLLIQSPNSLSITNLFPGNLSLLRFPLLNRVAIMTARICDASDLDIFTTDIAPSLSSLQLQCSIPDGLTHFPFAQISHLEFRADDVDIERLFLCFPNLVSLATEDGYNVQQSVQTLNPTSPRSCLTIKTLTLRHGSDLKKYPGICRRSTLPFFTFPSLRTIYLIPSEVKLHSKLETGWHNFDLFLAFVKRSSFPLTTLSVDSLAISDSSLVRLLVHLPTLQHLTFDDTKTAAEDSPLTSQFIESLHAYRSSPLRPHTVPMVPRLCSLKLNVGASAFKDVSVVQMVQSRWTPSWVSKGASLQQKDVYKPLEYVEKNGMRAVVLWKDQGV</sequence>
<dbReference type="OrthoDB" id="3266451at2759"/>
<keyword evidence="3" id="KW-1185">Reference proteome</keyword>
<proteinExistence type="predicted"/>
<accession>A0A9P5UGE3</accession>
<evidence type="ECO:0000256" key="1">
    <source>
        <dbReference type="SAM" id="Coils"/>
    </source>
</evidence>
<protein>
    <recommendedName>
        <fullName evidence="4">F-box domain-containing protein</fullName>
    </recommendedName>
</protein>
<evidence type="ECO:0000313" key="2">
    <source>
        <dbReference type="EMBL" id="KAF9077373.1"/>
    </source>
</evidence>
<name>A0A9P5UGE3_9AGAR</name>
<dbReference type="Proteomes" id="UP000772434">
    <property type="component" value="Unassembled WGS sequence"/>
</dbReference>
<evidence type="ECO:0000313" key="3">
    <source>
        <dbReference type="Proteomes" id="UP000772434"/>
    </source>
</evidence>
<organism evidence="2 3">
    <name type="scientific">Rhodocollybia butyracea</name>
    <dbReference type="NCBI Taxonomy" id="206335"/>
    <lineage>
        <taxon>Eukaryota</taxon>
        <taxon>Fungi</taxon>
        <taxon>Dikarya</taxon>
        <taxon>Basidiomycota</taxon>
        <taxon>Agaricomycotina</taxon>
        <taxon>Agaricomycetes</taxon>
        <taxon>Agaricomycetidae</taxon>
        <taxon>Agaricales</taxon>
        <taxon>Marasmiineae</taxon>
        <taxon>Omphalotaceae</taxon>
        <taxon>Rhodocollybia</taxon>
    </lineage>
</organism>